<evidence type="ECO:0000256" key="2">
    <source>
        <dbReference type="ARBA" id="ARBA00007495"/>
    </source>
</evidence>
<dbReference type="EC" id="3.2.1.8" evidence="10"/>
<evidence type="ECO:0000313" key="13">
    <source>
        <dbReference type="Proteomes" id="UP000218785"/>
    </source>
</evidence>
<evidence type="ECO:0000259" key="11">
    <source>
        <dbReference type="PROSITE" id="PS51760"/>
    </source>
</evidence>
<dbReference type="InterPro" id="IPR001000">
    <property type="entry name" value="GH10_dom"/>
</dbReference>
<feature type="active site" description="Nucleophile" evidence="9">
    <location>
        <position position="295"/>
    </location>
</feature>
<evidence type="ECO:0000313" key="12">
    <source>
        <dbReference type="EMBL" id="BAY96484.1"/>
    </source>
</evidence>
<dbReference type="PANTHER" id="PTHR31490:SF88">
    <property type="entry name" value="BETA-XYLANASE"/>
    <property type="match status" value="1"/>
</dbReference>
<gene>
    <name evidence="12" type="ORF">NIES37_04170</name>
</gene>
<dbReference type="InterPro" id="IPR017853">
    <property type="entry name" value="GH"/>
</dbReference>
<dbReference type="RefSeq" id="WP_096573699.1">
    <property type="nucleotide sequence ID" value="NZ_CAWNJS010000001.1"/>
</dbReference>
<dbReference type="PROSITE" id="PS00591">
    <property type="entry name" value="GH10_1"/>
    <property type="match status" value="1"/>
</dbReference>
<dbReference type="Gene3D" id="3.20.20.80">
    <property type="entry name" value="Glycosidases"/>
    <property type="match status" value="1"/>
</dbReference>
<evidence type="ECO:0000256" key="3">
    <source>
        <dbReference type="ARBA" id="ARBA00022651"/>
    </source>
</evidence>
<dbReference type="InterPro" id="IPR044846">
    <property type="entry name" value="GH10"/>
</dbReference>
<dbReference type="InterPro" id="IPR031158">
    <property type="entry name" value="GH10_AS"/>
</dbReference>
<keyword evidence="3 12" id="KW-0858">Xylan degradation</keyword>
<evidence type="ECO:0000256" key="5">
    <source>
        <dbReference type="ARBA" id="ARBA00022801"/>
    </source>
</evidence>
<keyword evidence="8 10" id="KW-0624">Polysaccharide degradation</keyword>
<proteinExistence type="inferred from homology"/>
<dbReference type="PRINTS" id="PR00134">
    <property type="entry name" value="GLHYDRLASE10"/>
</dbReference>
<keyword evidence="6 10" id="KW-0119">Carbohydrate metabolism</keyword>
<accession>A0A1Z4MSQ7</accession>
<evidence type="ECO:0000256" key="1">
    <source>
        <dbReference type="ARBA" id="ARBA00000681"/>
    </source>
</evidence>
<dbReference type="GO" id="GO:0045493">
    <property type="term" value="P:xylan catabolic process"/>
    <property type="evidence" value="ECO:0007669"/>
    <property type="project" value="UniProtKB-KW"/>
</dbReference>
<dbReference type="PANTHER" id="PTHR31490">
    <property type="entry name" value="GLYCOSYL HYDROLASE"/>
    <property type="match status" value="1"/>
</dbReference>
<keyword evidence="13" id="KW-1185">Reference proteome</keyword>
<dbReference type="AlphaFoldDB" id="A0A1Z4MSQ7"/>
<comment type="catalytic activity">
    <reaction evidence="1 10">
        <text>Endohydrolysis of (1-&gt;4)-beta-D-xylosidic linkages in xylans.</text>
        <dbReference type="EC" id="3.2.1.8"/>
    </reaction>
</comment>
<comment type="similarity">
    <text evidence="2 10">Belongs to the glycosyl hydrolase 10 (cellulase F) family.</text>
</comment>
<organism evidence="12 13">
    <name type="scientific">Tolypothrix tenuis PCC 7101</name>
    <dbReference type="NCBI Taxonomy" id="231146"/>
    <lineage>
        <taxon>Bacteria</taxon>
        <taxon>Bacillati</taxon>
        <taxon>Cyanobacteriota</taxon>
        <taxon>Cyanophyceae</taxon>
        <taxon>Nostocales</taxon>
        <taxon>Tolypothrichaceae</taxon>
        <taxon>Tolypothrix</taxon>
    </lineage>
</organism>
<evidence type="ECO:0000256" key="8">
    <source>
        <dbReference type="ARBA" id="ARBA00023326"/>
    </source>
</evidence>
<feature type="domain" description="GH10" evidence="11">
    <location>
        <begin position="67"/>
        <end position="379"/>
    </location>
</feature>
<dbReference type="PROSITE" id="PS51760">
    <property type="entry name" value="GH10_2"/>
    <property type="match status" value="1"/>
</dbReference>
<keyword evidence="7 10" id="KW-0326">Glycosidase</keyword>
<dbReference type="Proteomes" id="UP000218785">
    <property type="component" value="Chromosome"/>
</dbReference>
<dbReference type="EMBL" id="AP018248">
    <property type="protein sequence ID" value="BAY96484.1"/>
    <property type="molecule type" value="Genomic_DNA"/>
</dbReference>
<dbReference type="SMART" id="SM00633">
    <property type="entry name" value="Glyco_10"/>
    <property type="match status" value="1"/>
</dbReference>
<dbReference type="GO" id="GO:0031176">
    <property type="term" value="F:endo-1,4-beta-xylanase activity"/>
    <property type="evidence" value="ECO:0007669"/>
    <property type="project" value="UniProtKB-EC"/>
</dbReference>
<evidence type="ECO:0000256" key="7">
    <source>
        <dbReference type="ARBA" id="ARBA00023295"/>
    </source>
</evidence>
<evidence type="ECO:0000256" key="10">
    <source>
        <dbReference type="RuleBase" id="RU361174"/>
    </source>
</evidence>
<dbReference type="KEGG" id="ttq:NIES37_04170"/>
<keyword evidence="4" id="KW-0732">Signal</keyword>
<dbReference type="SUPFAM" id="SSF51445">
    <property type="entry name" value="(Trans)glycosidases"/>
    <property type="match status" value="1"/>
</dbReference>
<evidence type="ECO:0000256" key="6">
    <source>
        <dbReference type="ARBA" id="ARBA00023277"/>
    </source>
</evidence>
<evidence type="ECO:0000256" key="4">
    <source>
        <dbReference type="ARBA" id="ARBA00022729"/>
    </source>
</evidence>
<keyword evidence="5 10" id="KW-0378">Hydrolase</keyword>
<dbReference type="Pfam" id="PF00331">
    <property type="entry name" value="Glyco_hydro_10"/>
    <property type="match status" value="1"/>
</dbReference>
<protein>
    <recommendedName>
        <fullName evidence="10">Beta-xylanase</fullName>
        <ecNumber evidence="10">3.2.1.8</ecNumber>
    </recommendedName>
</protein>
<reference evidence="12 13" key="1">
    <citation type="submission" date="2017-06" db="EMBL/GenBank/DDBJ databases">
        <title>Genome sequencing of cyanobaciteial culture collection at National Institute for Environmental Studies (NIES).</title>
        <authorList>
            <person name="Hirose Y."/>
            <person name="Shimura Y."/>
            <person name="Fujisawa T."/>
            <person name="Nakamura Y."/>
            <person name="Kawachi M."/>
        </authorList>
    </citation>
    <scope>NUCLEOTIDE SEQUENCE [LARGE SCALE GENOMIC DNA]</scope>
    <source>
        <strain evidence="12 13">NIES-37</strain>
    </source>
</reference>
<sequence length="386" mass="43657">MVKNRMLNRRGFLYLGLGTAASIGALTISKAMPPKKTIPVSPLRRDFQVVGQTPLKIRAASKGLIYGADCGTLNLEAEPELAKVLVRECSMLVAGFLKWDLLRPTPDSFDFQRGDWFAKFARNNKMSLRGHTLVWYMSLPAWFKETVNKQNAKQFLTQHIQKVMGHYAGQMHSWDVVNEAIAVEDGYSRGLRKMPWLEFLGPDYIEMAFRIAAQADPKAQLVYNDYGLEYDTPENEAKRNAVLKLLEHLKSREVPIHAFGIQSHLLAHETRFNPQKLQKFLKEVADLGLKIMVTELDVIDQELPADVAVRDRIVAAAYEDYLGAVLEVPAVNAVINWGLSDRHTWLAEFQARKDGAAVRPLAWDADFKPKLAWNAIARAFDKAPKR</sequence>
<name>A0A1Z4MSQ7_9CYAN</name>
<evidence type="ECO:0000256" key="9">
    <source>
        <dbReference type="PROSITE-ProRule" id="PRU10061"/>
    </source>
</evidence>